<evidence type="ECO:0000259" key="1">
    <source>
        <dbReference type="Pfam" id="PF00905"/>
    </source>
</evidence>
<dbReference type="GO" id="GO:0005886">
    <property type="term" value="C:plasma membrane"/>
    <property type="evidence" value="ECO:0007669"/>
    <property type="project" value="TreeGrafter"/>
</dbReference>
<dbReference type="Proteomes" id="UP000682134">
    <property type="component" value="Unassembled WGS sequence"/>
</dbReference>
<dbReference type="Pfam" id="PF00905">
    <property type="entry name" value="Transpeptidase"/>
    <property type="match status" value="1"/>
</dbReference>
<dbReference type="GO" id="GO:0071555">
    <property type="term" value="P:cell wall organization"/>
    <property type="evidence" value="ECO:0007669"/>
    <property type="project" value="TreeGrafter"/>
</dbReference>
<dbReference type="SUPFAM" id="SSF56601">
    <property type="entry name" value="beta-lactamase/transpeptidase-like"/>
    <property type="match status" value="1"/>
</dbReference>
<reference evidence="2" key="1">
    <citation type="submission" date="2021-04" db="EMBL/GenBank/DDBJ databases">
        <title>Genome seq and assembly of Bacillus sp.</title>
        <authorList>
            <person name="Chhetri G."/>
        </authorList>
    </citation>
    <scope>NUCLEOTIDE SEQUENCE</scope>
    <source>
        <strain evidence="2">RG28</strain>
    </source>
</reference>
<name>A0A940SHB6_9BACI</name>
<dbReference type="PANTHER" id="PTHR30627">
    <property type="entry name" value="PEPTIDOGLYCAN D,D-TRANSPEPTIDASE"/>
    <property type="match status" value="1"/>
</dbReference>
<dbReference type="EMBL" id="JAGIYQ010000001">
    <property type="protein sequence ID" value="MBP0723785.1"/>
    <property type="molecule type" value="Genomic_DNA"/>
</dbReference>
<dbReference type="InterPro" id="IPR001460">
    <property type="entry name" value="PCN-bd_Tpept"/>
</dbReference>
<dbReference type="GO" id="GO:0008658">
    <property type="term" value="F:penicillin binding"/>
    <property type="evidence" value="ECO:0007669"/>
    <property type="project" value="InterPro"/>
</dbReference>
<dbReference type="SUPFAM" id="SSF56519">
    <property type="entry name" value="Penicillin binding protein dimerisation domain"/>
    <property type="match status" value="2"/>
</dbReference>
<dbReference type="AlphaFoldDB" id="A0A940SHB6"/>
<dbReference type="InterPro" id="IPR012338">
    <property type="entry name" value="Beta-lactam/transpept-like"/>
</dbReference>
<accession>A0A940SHB6</accession>
<protein>
    <submittedName>
        <fullName evidence="2">Penicillin-binding protein 2</fullName>
    </submittedName>
</protein>
<organism evidence="2 3">
    <name type="scientific">Gottfriedia endophytica</name>
    <dbReference type="NCBI Taxonomy" id="2820819"/>
    <lineage>
        <taxon>Bacteria</taxon>
        <taxon>Bacillati</taxon>
        <taxon>Bacillota</taxon>
        <taxon>Bacilli</taxon>
        <taxon>Bacillales</taxon>
        <taxon>Bacillaceae</taxon>
        <taxon>Gottfriedia</taxon>
    </lineage>
</organism>
<dbReference type="InterPro" id="IPR050515">
    <property type="entry name" value="Beta-lactam/transpept"/>
</dbReference>
<dbReference type="PANTHER" id="PTHR30627:SF24">
    <property type="entry name" value="PENICILLIN-BINDING PROTEIN 4B"/>
    <property type="match status" value="1"/>
</dbReference>
<evidence type="ECO:0000313" key="3">
    <source>
        <dbReference type="Proteomes" id="UP000682134"/>
    </source>
</evidence>
<gene>
    <name evidence="2" type="ORF">J5Y03_01145</name>
</gene>
<dbReference type="InterPro" id="IPR036138">
    <property type="entry name" value="PBP_dimer_sf"/>
</dbReference>
<comment type="caution">
    <text evidence="2">The sequence shown here is derived from an EMBL/GenBank/DDBJ whole genome shotgun (WGS) entry which is preliminary data.</text>
</comment>
<dbReference type="Gene3D" id="3.90.1310.10">
    <property type="entry name" value="Penicillin-binding protein 2a (Domain 2)"/>
    <property type="match status" value="1"/>
</dbReference>
<keyword evidence="3" id="KW-1185">Reference proteome</keyword>
<dbReference type="GO" id="GO:0071972">
    <property type="term" value="F:peptidoglycan L,D-transpeptidase activity"/>
    <property type="evidence" value="ECO:0007669"/>
    <property type="project" value="TreeGrafter"/>
</dbReference>
<feature type="domain" description="Penicillin-binding protein transpeptidase" evidence="1">
    <location>
        <begin position="331"/>
        <end position="643"/>
    </location>
</feature>
<sequence>MQKRMLGVLTIFSISFFILAYRLFDISILNQKHFGSKQVNLIERSVAQRSKQFRIDNGRGKIVDVNNQILSAEYSPKVILFPILNEVNWPIDKLSTITGVAQSDIQRQLKENKESFVLQNIKNELTPDKIDEINLLHVPGLISMVSEDNIQSPKVVLFPFLKNTKWPIDKLSTITGVAKADIENQLVEHKQSFTLQNIKTNLTPSIVQEINSLGVPGLISINNNQIAEHLIGTTGENEELFKEIHPNEKYDRKVEIGVSGLQKKFEGFLFSDRASNLILHVDNLGKPMFGNEVKYAKASNPFYPVTLQTTINKDIQILLEQAADQAKLQKGAIVLLDVKTNKLVGMVSRPLMNQTDLYHQGDISANNYALESATPGSVFKTVIAAAAIDQKVVTQNEKFNCNLTVRGNNQTDPKKRFGSLSFEQSLDQSCNFTFGELGQRLISKNDDMYDVYAKKLGLYGPVGWDGPVYHDSAFKQFQNEYPAVIWKDIQKGTRLRESRARNTAIGQLNVKVSPMAVANMMSTIARGGSPKQVKVVNSVKYKNGTDMYTFNDNTLSEDYLNPETMDKLREMLRGVVTDPKGTGHDYNTLPYEIAGKSGTAQLDEVKAKYNKWFAGFFPYSNPKYAFAVVGLDVNSDFAVVKDTVKKMVNNLYLYETKNH</sequence>
<proteinExistence type="predicted"/>
<evidence type="ECO:0000313" key="2">
    <source>
        <dbReference type="EMBL" id="MBP0723785.1"/>
    </source>
</evidence>
<dbReference type="RefSeq" id="WP_209401528.1">
    <property type="nucleotide sequence ID" value="NZ_JAGIYQ010000001.1"/>
</dbReference>
<dbReference type="Gene3D" id="3.40.710.10">
    <property type="entry name" value="DD-peptidase/beta-lactamase superfamily"/>
    <property type="match status" value="1"/>
</dbReference>